<keyword evidence="1" id="KW-0812">Transmembrane</keyword>
<keyword evidence="3" id="KW-1185">Reference proteome</keyword>
<protein>
    <submittedName>
        <fullName evidence="2">Uncharacterized protein</fullName>
    </submittedName>
</protein>
<dbReference type="Proteomes" id="UP000825729">
    <property type="component" value="Unassembled WGS sequence"/>
</dbReference>
<reference evidence="2 3" key="1">
    <citation type="submission" date="2021-07" db="EMBL/GenBank/DDBJ databases">
        <title>The Aristolochia fimbriata genome: insights into angiosperm evolution, floral development and chemical biosynthesis.</title>
        <authorList>
            <person name="Jiao Y."/>
        </authorList>
    </citation>
    <scope>NUCLEOTIDE SEQUENCE [LARGE SCALE GENOMIC DNA]</scope>
    <source>
        <strain evidence="2">IBCAS-2021</strain>
        <tissue evidence="2">Leaf</tissue>
    </source>
</reference>
<organism evidence="2 3">
    <name type="scientific">Aristolochia fimbriata</name>
    <name type="common">White veined hardy Dutchman's pipe vine</name>
    <dbReference type="NCBI Taxonomy" id="158543"/>
    <lineage>
        <taxon>Eukaryota</taxon>
        <taxon>Viridiplantae</taxon>
        <taxon>Streptophyta</taxon>
        <taxon>Embryophyta</taxon>
        <taxon>Tracheophyta</taxon>
        <taxon>Spermatophyta</taxon>
        <taxon>Magnoliopsida</taxon>
        <taxon>Magnoliidae</taxon>
        <taxon>Piperales</taxon>
        <taxon>Aristolochiaceae</taxon>
        <taxon>Aristolochia</taxon>
    </lineage>
</organism>
<evidence type="ECO:0000313" key="2">
    <source>
        <dbReference type="EMBL" id="KAG9448022.1"/>
    </source>
</evidence>
<dbReference type="EMBL" id="JAINDJ010000005">
    <property type="protein sequence ID" value="KAG9448022.1"/>
    <property type="molecule type" value="Genomic_DNA"/>
</dbReference>
<dbReference type="AlphaFoldDB" id="A0AAV7EK05"/>
<proteinExistence type="predicted"/>
<evidence type="ECO:0000256" key="1">
    <source>
        <dbReference type="SAM" id="Phobius"/>
    </source>
</evidence>
<keyword evidence="1" id="KW-0472">Membrane</keyword>
<name>A0AAV7EK05_ARIFI</name>
<accession>A0AAV7EK05</accession>
<comment type="caution">
    <text evidence="2">The sequence shown here is derived from an EMBL/GenBank/DDBJ whole genome shotgun (WGS) entry which is preliminary data.</text>
</comment>
<feature type="transmembrane region" description="Helical" evidence="1">
    <location>
        <begin position="30"/>
        <end position="49"/>
    </location>
</feature>
<sequence length="143" mass="16164">MGTWGAPYMTYTVYDASPPKTQSPMGVCRFRGVSALLFFLLLGSLLISLSQSQRLIHDDAPPRPPIQFQVFKIKKTKPYVLNEGFAKNRRRRRKKMDYWGSRPFSAMLPKGYVPPSGSSSCHNSFPNSINFYCEESTSSTTNP</sequence>
<keyword evidence="1" id="KW-1133">Transmembrane helix</keyword>
<gene>
    <name evidence="2" type="ORF">H6P81_014150</name>
</gene>
<evidence type="ECO:0000313" key="3">
    <source>
        <dbReference type="Proteomes" id="UP000825729"/>
    </source>
</evidence>